<keyword evidence="3" id="KW-1185">Reference proteome</keyword>
<sequence length="166" mass="18790">MHLESTIYFYLVIRVLCVINCLVMLFCVALSSGWTSRIAAIIGLIFDLISIIFVGGSIGTLFVWDLANMSLPKRSLFMLVFMLTSIITGVMFFIAPGTCDSFNQYGCFQTYYSGAYKIAGAKVPLEIVIGLKVLRDIRPKYYVKPKVLMSHQFEKIRKSLRERICS</sequence>
<reference evidence="2 3" key="1">
    <citation type="submission" date="2018-11" db="EMBL/GenBank/DDBJ databases">
        <authorList>
            <consortium name="Pathogen Informatics"/>
        </authorList>
    </citation>
    <scope>NUCLEOTIDE SEQUENCE [LARGE SCALE GENOMIC DNA]</scope>
</reference>
<feature type="transmembrane region" description="Helical" evidence="1">
    <location>
        <begin position="7"/>
        <end position="32"/>
    </location>
</feature>
<dbReference type="OrthoDB" id="5858019at2759"/>
<protein>
    <submittedName>
        <fullName evidence="2">Uncharacterized protein</fullName>
    </submittedName>
</protein>
<name>A0A3P7PUZ9_CYLGO</name>
<evidence type="ECO:0000313" key="2">
    <source>
        <dbReference type="EMBL" id="VDN23632.1"/>
    </source>
</evidence>
<keyword evidence="1" id="KW-0812">Transmembrane</keyword>
<dbReference type="AlphaFoldDB" id="A0A3P7PUZ9"/>
<proteinExistence type="predicted"/>
<keyword evidence="1" id="KW-0472">Membrane</keyword>
<evidence type="ECO:0000256" key="1">
    <source>
        <dbReference type="SAM" id="Phobius"/>
    </source>
</evidence>
<accession>A0A3P7PUZ9</accession>
<gene>
    <name evidence="2" type="ORF">CGOC_LOCUS9630</name>
</gene>
<feature type="transmembrane region" description="Helical" evidence="1">
    <location>
        <begin position="76"/>
        <end position="95"/>
    </location>
</feature>
<keyword evidence="1" id="KW-1133">Transmembrane helix</keyword>
<dbReference type="Proteomes" id="UP000271889">
    <property type="component" value="Unassembled WGS sequence"/>
</dbReference>
<organism evidence="2 3">
    <name type="scientific">Cylicostephanus goldi</name>
    <name type="common">Nematode worm</name>
    <dbReference type="NCBI Taxonomy" id="71465"/>
    <lineage>
        <taxon>Eukaryota</taxon>
        <taxon>Metazoa</taxon>
        <taxon>Ecdysozoa</taxon>
        <taxon>Nematoda</taxon>
        <taxon>Chromadorea</taxon>
        <taxon>Rhabditida</taxon>
        <taxon>Rhabditina</taxon>
        <taxon>Rhabditomorpha</taxon>
        <taxon>Strongyloidea</taxon>
        <taxon>Strongylidae</taxon>
        <taxon>Cylicostephanus</taxon>
    </lineage>
</organism>
<dbReference type="EMBL" id="UYRV01107644">
    <property type="protein sequence ID" value="VDN23632.1"/>
    <property type="molecule type" value="Genomic_DNA"/>
</dbReference>
<evidence type="ECO:0000313" key="3">
    <source>
        <dbReference type="Proteomes" id="UP000271889"/>
    </source>
</evidence>
<feature type="transmembrane region" description="Helical" evidence="1">
    <location>
        <begin position="38"/>
        <end position="64"/>
    </location>
</feature>